<keyword evidence="1" id="KW-0479">Metal-binding</keyword>
<evidence type="ECO:0000256" key="3">
    <source>
        <dbReference type="ARBA" id="ARBA00022833"/>
    </source>
</evidence>
<gene>
    <name evidence="8" type="ORF">DY000_02036636</name>
</gene>
<proteinExistence type="predicted"/>
<feature type="transmembrane region" description="Helical" evidence="6">
    <location>
        <begin position="206"/>
        <end position="227"/>
    </location>
</feature>
<evidence type="ECO:0000256" key="4">
    <source>
        <dbReference type="PROSITE-ProRule" id="PRU00175"/>
    </source>
</evidence>
<dbReference type="InterPro" id="IPR001841">
    <property type="entry name" value="Znf_RING"/>
</dbReference>
<accession>A0ABQ7BQA4</accession>
<dbReference type="Pfam" id="PF00097">
    <property type="entry name" value="zf-C3HC4"/>
    <property type="match status" value="1"/>
</dbReference>
<evidence type="ECO:0000256" key="6">
    <source>
        <dbReference type="SAM" id="Phobius"/>
    </source>
</evidence>
<sequence>MEVKTDEVNAAATETHGLSEPEEASNGVVLADGAVTAAEERKIERDNGGERKKIQSETPPEDDCCPICFGSFTVPCRGDCGHWYCGSCILQYWNYAAVSRPCKCPMCVRHITKLSPEASLQQRQEPEVKEVLAKVRRYNRLFVGGLTGFLQKVQELPLLMKRMVWHIMDPDTTNLHFNEVRIFAMLMSTLYTATEFNFIPTGGFRIVTVFEFSAIAMILILRLVGVYRRRRLAQRVRHVAAAELEPE</sequence>
<name>A0ABQ7BQA4_BRACR</name>
<dbReference type="EMBL" id="QGKV02001507">
    <property type="protein sequence ID" value="KAF3534778.1"/>
    <property type="molecule type" value="Genomic_DNA"/>
</dbReference>
<dbReference type="PANTHER" id="PTHR22894">
    <property type="entry name" value="RING-TYPE DOMAIN-CONTAINING PROTEIN"/>
    <property type="match status" value="1"/>
</dbReference>
<evidence type="ECO:0000256" key="5">
    <source>
        <dbReference type="SAM" id="MobiDB-lite"/>
    </source>
</evidence>
<comment type="caution">
    <text evidence="8">The sequence shown here is derived from an EMBL/GenBank/DDBJ whole genome shotgun (WGS) entry which is preliminary data.</text>
</comment>
<keyword evidence="9" id="KW-1185">Reference proteome</keyword>
<organism evidence="8 9">
    <name type="scientific">Brassica cretica</name>
    <name type="common">Mustard</name>
    <dbReference type="NCBI Taxonomy" id="69181"/>
    <lineage>
        <taxon>Eukaryota</taxon>
        <taxon>Viridiplantae</taxon>
        <taxon>Streptophyta</taxon>
        <taxon>Embryophyta</taxon>
        <taxon>Tracheophyta</taxon>
        <taxon>Spermatophyta</taxon>
        <taxon>Magnoliopsida</taxon>
        <taxon>eudicotyledons</taxon>
        <taxon>Gunneridae</taxon>
        <taxon>Pentapetalae</taxon>
        <taxon>rosids</taxon>
        <taxon>malvids</taxon>
        <taxon>Brassicales</taxon>
        <taxon>Brassicaceae</taxon>
        <taxon>Brassiceae</taxon>
        <taxon>Brassica</taxon>
    </lineage>
</organism>
<evidence type="ECO:0000259" key="7">
    <source>
        <dbReference type="PROSITE" id="PS50089"/>
    </source>
</evidence>
<dbReference type="Proteomes" id="UP000266723">
    <property type="component" value="Unassembled WGS sequence"/>
</dbReference>
<feature type="compositionally biased region" description="Basic and acidic residues" evidence="5">
    <location>
        <begin position="38"/>
        <end position="55"/>
    </location>
</feature>
<dbReference type="PROSITE" id="PS50089">
    <property type="entry name" value="ZF_RING_2"/>
    <property type="match status" value="1"/>
</dbReference>
<evidence type="ECO:0000256" key="1">
    <source>
        <dbReference type="ARBA" id="ARBA00022723"/>
    </source>
</evidence>
<dbReference type="InterPro" id="IPR018957">
    <property type="entry name" value="Znf_C3HC4_RING-type"/>
</dbReference>
<reference evidence="8 9" key="1">
    <citation type="journal article" date="2020" name="BMC Genomics">
        <title>Intraspecific diversification of the crop wild relative Brassica cretica Lam. using demographic model selection.</title>
        <authorList>
            <person name="Kioukis A."/>
            <person name="Michalopoulou V.A."/>
            <person name="Briers L."/>
            <person name="Pirintsos S."/>
            <person name="Studholme D.J."/>
            <person name="Pavlidis P."/>
            <person name="Sarris P.F."/>
        </authorList>
    </citation>
    <scope>NUCLEOTIDE SEQUENCE [LARGE SCALE GENOMIC DNA]</scope>
    <source>
        <strain evidence="9">cv. PFS-1207/04</strain>
    </source>
</reference>
<evidence type="ECO:0000256" key="2">
    <source>
        <dbReference type="ARBA" id="ARBA00022771"/>
    </source>
</evidence>
<keyword evidence="6" id="KW-0472">Membrane</keyword>
<protein>
    <recommendedName>
        <fullName evidence="7">RING-type domain-containing protein</fullName>
    </recommendedName>
</protein>
<dbReference type="PROSITE" id="PS00518">
    <property type="entry name" value="ZF_RING_1"/>
    <property type="match status" value="1"/>
</dbReference>
<dbReference type="InterPro" id="IPR013083">
    <property type="entry name" value="Znf_RING/FYVE/PHD"/>
</dbReference>
<keyword evidence="6" id="KW-0812">Transmembrane</keyword>
<dbReference type="SMART" id="SM00184">
    <property type="entry name" value="RING"/>
    <property type="match status" value="1"/>
</dbReference>
<evidence type="ECO:0000313" key="8">
    <source>
        <dbReference type="EMBL" id="KAF3534778.1"/>
    </source>
</evidence>
<dbReference type="InterPro" id="IPR017907">
    <property type="entry name" value="Znf_RING_CS"/>
</dbReference>
<keyword evidence="6" id="KW-1133">Transmembrane helix</keyword>
<feature type="region of interest" description="Disordered" evidence="5">
    <location>
        <begin position="1"/>
        <end position="61"/>
    </location>
</feature>
<dbReference type="SUPFAM" id="SSF57850">
    <property type="entry name" value="RING/U-box"/>
    <property type="match status" value="1"/>
</dbReference>
<evidence type="ECO:0000313" key="9">
    <source>
        <dbReference type="Proteomes" id="UP000266723"/>
    </source>
</evidence>
<dbReference type="PANTHER" id="PTHR22894:SF4">
    <property type="entry name" value="E3 UBIQUITIN-PROTEIN LIGASE RNF170-LIKE ISOFORM X1"/>
    <property type="match status" value="1"/>
</dbReference>
<feature type="domain" description="RING-type" evidence="7">
    <location>
        <begin position="65"/>
        <end position="107"/>
    </location>
</feature>
<dbReference type="InterPro" id="IPR038896">
    <property type="entry name" value="RNF170"/>
</dbReference>
<keyword evidence="2 4" id="KW-0863">Zinc-finger</keyword>
<keyword evidence="3" id="KW-0862">Zinc</keyword>
<dbReference type="Gene3D" id="3.30.40.10">
    <property type="entry name" value="Zinc/RING finger domain, C3HC4 (zinc finger)"/>
    <property type="match status" value="1"/>
</dbReference>